<dbReference type="RefSeq" id="WP_271433246.1">
    <property type="nucleotide sequence ID" value="NZ_JAQIOY010000006.1"/>
</dbReference>
<protein>
    <recommendedName>
        <fullName evidence="3">Lipoprotein</fullName>
    </recommendedName>
</protein>
<dbReference type="Proteomes" id="UP001210720">
    <property type="component" value="Unassembled WGS sequence"/>
</dbReference>
<evidence type="ECO:0000313" key="2">
    <source>
        <dbReference type="Proteomes" id="UP001210720"/>
    </source>
</evidence>
<dbReference type="PROSITE" id="PS51257">
    <property type="entry name" value="PROKAR_LIPOPROTEIN"/>
    <property type="match status" value="1"/>
</dbReference>
<evidence type="ECO:0008006" key="3">
    <source>
        <dbReference type="Google" id="ProtNLM"/>
    </source>
</evidence>
<evidence type="ECO:0000313" key="1">
    <source>
        <dbReference type="EMBL" id="MDA7425888.1"/>
    </source>
</evidence>
<comment type="caution">
    <text evidence="1">The sequence shown here is derived from an EMBL/GenBank/DDBJ whole genome shotgun (WGS) entry which is preliminary data.</text>
</comment>
<name>A0ABT4XV96_9RHOB</name>
<dbReference type="EMBL" id="JAQIOY010000006">
    <property type="protein sequence ID" value="MDA7425888.1"/>
    <property type="molecule type" value="Genomic_DNA"/>
</dbReference>
<sequence>MPARWLSALTAVCLLAACEPLDTEEGLRHRAQAWLFLGETRAFAAGRDCAVARVDLISPAMRERGGPLPVSSVREAIPHLQAGTTIAFVVPGATPNQVSEQLMSAHLFEGLGMLSTFVGPGRRCMDDVFAAQAYTALMDTQTLMIFDPKNYVMVLLYRPIPTAFVIRTKGG</sequence>
<organism evidence="1 2">
    <name type="scientific">Thalassococcus lentus</name>
    <dbReference type="NCBI Taxonomy" id="1210524"/>
    <lineage>
        <taxon>Bacteria</taxon>
        <taxon>Pseudomonadati</taxon>
        <taxon>Pseudomonadota</taxon>
        <taxon>Alphaproteobacteria</taxon>
        <taxon>Rhodobacterales</taxon>
        <taxon>Roseobacteraceae</taxon>
        <taxon>Thalassococcus</taxon>
    </lineage>
</organism>
<gene>
    <name evidence="1" type="ORF">PFY00_14235</name>
</gene>
<keyword evidence="2" id="KW-1185">Reference proteome</keyword>
<accession>A0ABT4XV96</accession>
<proteinExistence type="predicted"/>
<reference evidence="1 2" key="1">
    <citation type="submission" date="2023-01" db="EMBL/GenBank/DDBJ databases">
        <title>Thalassococcus onchidii sp. nov., isolated from a marine invertebrate from the South China Sea.</title>
        <authorList>
            <person name="Xu S."/>
            <person name="Liu Z."/>
            <person name="Xu Y."/>
        </authorList>
    </citation>
    <scope>NUCLEOTIDE SEQUENCE [LARGE SCALE GENOMIC DNA]</scope>
    <source>
        <strain evidence="1 2">KCTC 32084</strain>
    </source>
</reference>